<dbReference type="RefSeq" id="WP_194121700.1">
    <property type="nucleotide sequence ID" value="NZ_JACYGY010000001.1"/>
</dbReference>
<sequence length="53" mass="6260">MKNFLQSFYPMRWYFLFAIGMIGWMAYADYTGWRILSFSNNQQWSASGPGGHK</sequence>
<accession>A0ABR9WHD9</accession>
<keyword evidence="3" id="KW-1185">Reference proteome</keyword>
<name>A0ABR9WHD9_9BACT</name>
<evidence type="ECO:0000256" key="1">
    <source>
        <dbReference type="SAM" id="Phobius"/>
    </source>
</evidence>
<feature type="transmembrane region" description="Helical" evidence="1">
    <location>
        <begin position="12"/>
        <end position="30"/>
    </location>
</feature>
<evidence type="ECO:0000313" key="3">
    <source>
        <dbReference type="Proteomes" id="UP000634134"/>
    </source>
</evidence>
<dbReference type="EMBL" id="JACYGY010000001">
    <property type="protein sequence ID" value="MBE9463579.1"/>
    <property type="molecule type" value="Genomic_DNA"/>
</dbReference>
<dbReference type="Proteomes" id="UP000634134">
    <property type="component" value="Unassembled WGS sequence"/>
</dbReference>
<keyword evidence="1" id="KW-0812">Transmembrane</keyword>
<reference evidence="3" key="1">
    <citation type="submission" date="2023-07" db="EMBL/GenBank/DDBJ databases">
        <title>Dyadobacter sp. nov 'subterranea' isolated from contaminted grondwater.</title>
        <authorList>
            <person name="Szabo I."/>
            <person name="Al-Omari J."/>
            <person name="Szerdahelyi S.G."/>
            <person name="Rado J."/>
        </authorList>
    </citation>
    <scope>NUCLEOTIDE SEQUENCE [LARGE SCALE GENOMIC DNA]</scope>
    <source>
        <strain evidence="3">UP-52</strain>
    </source>
</reference>
<organism evidence="2 3">
    <name type="scientific">Dyadobacter subterraneus</name>
    <dbReference type="NCBI Taxonomy" id="2773304"/>
    <lineage>
        <taxon>Bacteria</taxon>
        <taxon>Pseudomonadati</taxon>
        <taxon>Bacteroidota</taxon>
        <taxon>Cytophagia</taxon>
        <taxon>Cytophagales</taxon>
        <taxon>Spirosomataceae</taxon>
        <taxon>Dyadobacter</taxon>
    </lineage>
</organism>
<keyword evidence="1" id="KW-1133">Transmembrane helix</keyword>
<gene>
    <name evidence="2" type="ORF">IEE83_16955</name>
</gene>
<comment type="caution">
    <text evidence="2">The sequence shown here is derived from an EMBL/GenBank/DDBJ whole genome shotgun (WGS) entry which is preliminary data.</text>
</comment>
<protein>
    <submittedName>
        <fullName evidence="2">Uncharacterized protein</fullName>
    </submittedName>
</protein>
<proteinExistence type="predicted"/>
<keyword evidence="1" id="KW-0472">Membrane</keyword>
<evidence type="ECO:0000313" key="2">
    <source>
        <dbReference type="EMBL" id="MBE9463579.1"/>
    </source>
</evidence>